<sequence>MTGECEDLSQSQNHLGRNLLVLAGIFLLMLVLNHLMPLHRDDYDYSLIWMTTEHITSAQDTVYSAYRHYLLHGGRMFTVLCLNFFLWLGKFAFDIANALMFTALVVLLYFHARRSVEWRQEPLILAVTGLFAWLSFPHFGEVAVWKSGSTVYLWSAVPVALFLLPYNITLAKGQAALRSWAILPMFLLGIIAGWSVENLAVTVVGLTFGISWYLRRQRKMAGWMPAGAFGSLLGLIGLVGAPGNFVRYDDQGAGKGIFAHIGNQFAGNGEMLLYILPLVLLLLCAWRIYKLELAEKKGLVIDRAPLQFGWRQWALLGVILLLVVSYFNGSFVAWTVRDILYAVVMVPLGLTKPKTIDHFDNLFKGFDEMAIYWLTIFFVYALVKKQLGLTSPVIKMLAQKVSAREVWQAFPAVRYAGYMLALALINNFVMIAAPTFPARATFSSVAMIIIAAVAVLREPLIRGYFAAHGHKVLMAGAWGLAIFTLSASMLVTYTMQQENDARIAIVQEAAAKGEPIAYMEPIAMKNRALRHVFFVDFDNGVTKDGLCKYYGIKDIKVNTDKEKHR</sequence>
<proteinExistence type="predicted"/>
<dbReference type="InterPro" id="IPR045691">
    <property type="entry name" value="DUF6056"/>
</dbReference>
<dbReference type="Pfam" id="PF19528">
    <property type="entry name" value="DUF6056"/>
    <property type="match status" value="1"/>
</dbReference>
<keyword evidence="1" id="KW-1133">Transmembrane helix</keyword>
<evidence type="ECO:0000313" key="3">
    <source>
        <dbReference type="Proteomes" id="UP000183469"/>
    </source>
</evidence>
<evidence type="ECO:0000313" key="2">
    <source>
        <dbReference type="EMBL" id="SDZ89320.1"/>
    </source>
</evidence>
<feature type="transmembrane region" description="Helical" evidence="1">
    <location>
        <begin position="122"/>
        <end position="139"/>
    </location>
</feature>
<feature type="transmembrane region" description="Helical" evidence="1">
    <location>
        <begin position="175"/>
        <end position="192"/>
    </location>
</feature>
<feature type="transmembrane region" description="Helical" evidence="1">
    <location>
        <begin position="84"/>
        <end position="110"/>
    </location>
</feature>
<feature type="transmembrane region" description="Helical" evidence="1">
    <location>
        <begin position="472"/>
        <end position="493"/>
    </location>
</feature>
<gene>
    <name evidence="2" type="ORF">SAMN05660648_01102</name>
</gene>
<feature type="transmembrane region" description="Helical" evidence="1">
    <location>
        <begin position="415"/>
        <end position="436"/>
    </location>
</feature>
<organism evidence="2 3">
    <name type="scientific">Selenomonas ruminantium</name>
    <dbReference type="NCBI Taxonomy" id="971"/>
    <lineage>
        <taxon>Bacteria</taxon>
        <taxon>Bacillati</taxon>
        <taxon>Bacillota</taxon>
        <taxon>Negativicutes</taxon>
        <taxon>Selenomonadales</taxon>
        <taxon>Selenomonadaceae</taxon>
        <taxon>Selenomonas</taxon>
    </lineage>
</organism>
<accession>A0A1H3WQU8</accession>
<protein>
    <recommendedName>
        <fullName evidence="4">Glucosyl transferase GtrII</fullName>
    </recommendedName>
</protein>
<reference evidence="2 3" key="1">
    <citation type="submission" date="2016-10" db="EMBL/GenBank/DDBJ databases">
        <authorList>
            <person name="de Groot N.N."/>
        </authorList>
    </citation>
    <scope>NUCLEOTIDE SEQUENCE [LARGE SCALE GENOMIC DNA]</scope>
    <source>
        <strain evidence="2 3">DSM 2872</strain>
    </source>
</reference>
<dbReference type="Proteomes" id="UP000183469">
    <property type="component" value="Unassembled WGS sequence"/>
</dbReference>
<feature type="transmembrane region" description="Helical" evidence="1">
    <location>
        <begin position="151"/>
        <end position="168"/>
    </location>
</feature>
<feature type="transmembrane region" description="Helical" evidence="1">
    <location>
        <begin position="442"/>
        <end position="460"/>
    </location>
</feature>
<keyword evidence="1" id="KW-0472">Membrane</keyword>
<feature type="transmembrane region" description="Helical" evidence="1">
    <location>
        <begin position="271"/>
        <end position="289"/>
    </location>
</feature>
<feature type="transmembrane region" description="Helical" evidence="1">
    <location>
        <begin position="221"/>
        <end position="241"/>
    </location>
</feature>
<feature type="transmembrane region" description="Helical" evidence="1">
    <location>
        <begin position="370"/>
        <end position="394"/>
    </location>
</feature>
<feature type="transmembrane region" description="Helical" evidence="1">
    <location>
        <begin position="19"/>
        <end position="36"/>
    </location>
</feature>
<evidence type="ECO:0000256" key="1">
    <source>
        <dbReference type="SAM" id="Phobius"/>
    </source>
</evidence>
<dbReference type="EMBL" id="FNQG01000004">
    <property type="protein sequence ID" value="SDZ89320.1"/>
    <property type="molecule type" value="Genomic_DNA"/>
</dbReference>
<keyword evidence="1" id="KW-0812">Transmembrane</keyword>
<evidence type="ECO:0008006" key="4">
    <source>
        <dbReference type="Google" id="ProtNLM"/>
    </source>
</evidence>
<feature type="transmembrane region" description="Helical" evidence="1">
    <location>
        <begin position="313"/>
        <end position="336"/>
    </location>
</feature>
<dbReference type="AlphaFoldDB" id="A0A1H3WQU8"/>
<dbReference type="OrthoDB" id="1661582at2"/>
<name>A0A1H3WQU8_SELRU</name>